<comment type="caution">
    <text evidence="2">The sequence shown here is derived from an EMBL/GenBank/DDBJ whole genome shotgun (WGS) entry which is preliminary data.</text>
</comment>
<dbReference type="AlphaFoldDB" id="A0A1M5AP31"/>
<keyword evidence="3" id="KW-1185">Reference proteome</keyword>
<dbReference type="GO" id="GO:0004803">
    <property type="term" value="F:transposase activity"/>
    <property type="evidence" value="ECO:0007669"/>
    <property type="project" value="InterPro"/>
</dbReference>
<dbReference type="STRING" id="1122195.SAMN02745164_02237"/>
<dbReference type="EMBL" id="FQUI01000069">
    <property type="protein sequence ID" value="SHF31999.1"/>
    <property type="molecule type" value="Genomic_DNA"/>
</dbReference>
<reference evidence="2" key="1">
    <citation type="submission" date="2016-11" db="EMBL/GenBank/DDBJ databases">
        <authorList>
            <person name="Varghese N."/>
            <person name="Submissions S."/>
        </authorList>
    </citation>
    <scope>NUCLEOTIDE SEQUENCE [LARGE SCALE GENOMIC DNA]</scope>
    <source>
        <strain evidence="2">DSM 16785</strain>
    </source>
</reference>
<dbReference type="InterPro" id="IPR047650">
    <property type="entry name" value="Transpos_IS110"/>
</dbReference>
<name>A0A1M5AP31_MARH1</name>
<protein>
    <submittedName>
        <fullName evidence="2">Transposase</fullName>
    </submittedName>
</protein>
<sequence>MFKQSYDGFNEFLDVIKNINDEYMIAMESIGTYHLALKQFLNEKGFSVLILHPYSLKNFMRSFNHSKTDKIDSKNIAKAIYILREYAIRSSEPDDLILELRNLLRARKNIAKSLASLKTHL</sequence>
<organism evidence="2 3">
    <name type="scientific">Marinitoga hydrogenitolerans (strain DSM 16785 / JCM 12826 / AT1271)</name>
    <dbReference type="NCBI Taxonomy" id="1122195"/>
    <lineage>
        <taxon>Bacteria</taxon>
        <taxon>Thermotogati</taxon>
        <taxon>Thermotogota</taxon>
        <taxon>Thermotogae</taxon>
        <taxon>Petrotogales</taxon>
        <taxon>Petrotogaceae</taxon>
        <taxon>Marinitoga</taxon>
    </lineage>
</organism>
<dbReference type="Pfam" id="PF01548">
    <property type="entry name" value="DEDD_Tnp_IS110"/>
    <property type="match status" value="1"/>
</dbReference>
<gene>
    <name evidence="2" type="ORF">SAMN02745164_02237</name>
</gene>
<dbReference type="Proteomes" id="UP000184334">
    <property type="component" value="Unassembled WGS sequence"/>
</dbReference>
<evidence type="ECO:0000313" key="2">
    <source>
        <dbReference type="EMBL" id="SHF31999.1"/>
    </source>
</evidence>
<evidence type="ECO:0000259" key="1">
    <source>
        <dbReference type="Pfam" id="PF01548"/>
    </source>
</evidence>
<feature type="domain" description="Transposase IS110-like N-terminal" evidence="1">
    <location>
        <begin position="2"/>
        <end position="121"/>
    </location>
</feature>
<evidence type="ECO:0000313" key="3">
    <source>
        <dbReference type="Proteomes" id="UP000184334"/>
    </source>
</evidence>
<accession>A0A1M5AP31</accession>
<dbReference type="GO" id="GO:0006313">
    <property type="term" value="P:DNA transposition"/>
    <property type="evidence" value="ECO:0007669"/>
    <property type="project" value="InterPro"/>
</dbReference>
<dbReference type="GO" id="GO:0003677">
    <property type="term" value="F:DNA binding"/>
    <property type="evidence" value="ECO:0007669"/>
    <property type="project" value="InterPro"/>
</dbReference>
<dbReference type="InterPro" id="IPR002525">
    <property type="entry name" value="Transp_IS110-like_N"/>
</dbReference>
<dbReference type="PANTHER" id="PTHR33055">
    <property type="entry name" value="TRANSPOSASE FOR INSERTION SEQUENCE ELEMENT IS1111A"/>
    <property type="match status" value="1"/>
</dbReference>
<proteinExistence type="predicted"/>